<evidence type="ECO:0000313" key="2">
    <source>
        <dbReference type="EMBL" id="EEH59113.1"/>
    </source>
</evidence>
<dbReference type="EMBL" id="GG663737">
    <property type="protein sequence ID" value="EEH59113.1"/>
    <property type="molecule type" value="Genomic_DNA"/>
</dbReference>
<evidence type="ECO:0000256" key="1">
    <source>
        <dbReference type="SAM" id="MobiDB-lite"/>
    </source>
</evidence>
<sequence>MAFEKTRDAMDAREEVGLEAPREEVGLEAPREEVGLEAPREEVGLEAPRDSRADADGGPAGPLGGFSSSSDDDRAGVFDREEDSAAVEDVGGASARVRGDRAPDF</sequence>
<feature type="region of interest" description="Disordered" evidence="1">
    <location>
        <begin position="1"/>
        <end position="105"/>
    </location>
</feature>
<organism evidence="3">
    <name type="scientific">Micromonas pusilla (strain CCMP1545)</name>
    <name type="common">Picoplanktonic green alga</name>
    <dbReference type="NCBI Taxonomy" id="564608"/>
    <lineage>
        <taxon>Eukaryota</taxon>
        <taxon>Viridiplantae</taxon>
        <taxon>Chlorophyta</taxon>
        <taxon>Mamiellophyceae</taxon>
        <taxon>Mamiellales</taxon>
        <taxon>Mamiellaceae</taxon>
        <taxon>Micromonas</taxon>
    </lineage>
</organism>
<dbReference type="AlphaFoldDB" id="C1MMU9"/>
<dbReference type="RefSeq" id="XP_003057468.1">
    <property type="nucleotide sequence ID" value="XM_003057422.1"/>
</dbReference>
<dbReference type="KEGG" id="mpp:MICPUCDRAFT_56664"/>
<evidence type="ECO:0000313" key="3">
    <source>
        <dbReference type="Proteomes" id="UP000001876"/>
    </source>
</evidence>
<reference evidence="2 3" key="1">
    <citation type="journal article" date="2009" name="Science">
        <title>Green evolution and dynamic adaptations revealed by genomes of the marine picoeukaryotes Micromonas.</title>
        <authorList>
            <person name="Worden A.Z."/>
            <person name="Lee J.H."/>
            <person name="Mock T."/>
            <person name="Rouze P."/>
            <person name="Simmons M.P."/>
            <person name="Aerts A.L."/>
            <person name="Allen A.E."/>
            <person name="Cuvelier M.L."/>
            <person name="Derelle E."/>
            <person name="Everett M.V."/>
            <person name="Foulon E."/>
            <person name="Grimwood J."/>
            <person name="Gundlach H."/>
            <person name="Henrissat B."/>
            <person name="Napoli C."/>
            <person name="McDonald S.M."/>
            <person name="Parker M.S."/>
            <person name="Rombauts S."/>
            <person name="Salamov A."/>
            <person name="Von Dassow P."/>
            <person name="Badger J.H."/>
            <person name="Coutinho P.M."/>
            <person name="Demir E."/>
            <person name="Dubchak I."/>
            <person name="Gentemann C."/>
            <person name="Eikrem W."/>
            <person name="Gready J.E."/>
            <person name="John U."/>
            <person name="Lanier W."/>
            <person name="Lindquist E.A."/>
            <person name="Lucas S."/>
            <person name="Mayer K.F."/>
            <person name="Moreau H."/>
            <person name="Not F."/>
            <person name="Otillar R."/>
            <person name="Panaud O."/>
            <person name="Pangilinan J."/>
            <person name="Paulsen I."/>
            <person name="Piegu B."/>
            <person name="Poliakov A."/>
            <person name="Robbens S."/>
            <person name="Schmutz J."/>
            <person name="Toulza E."/>
            <person name="Wyss T."/>
            <person name="Zelensky A."/>
            <person name="Zhou K."/>
            <person name="Armbrust E.V."/>
            <person name="Bhattacharya D."/>
            <person name="Goodenough U.W."/>
            <person name="Van de Peer Y."/>
            <person name="Grigoriev I.V."/>
        </authorList>
    </citation>
    <scope>NUCLEOTIDE SEQUENCE [LARGE SCALE GENOMIC DNA]</scope>
    <source>
        <strain evidence="2 3">CCMP1545</strain>
    </source>
</reference>
<feature type="compositionally biased region" description="Basic and acidic residues" evidence="1">
    <location>
        <begin position="1"/>
        <end position="55"/>
    </location>
</feature>
<dbReference type="Proteomes" id="UP000001876">
    <property type="component" value="Unassembled WGS sequence"/>
</dbReference>
<protein>
    <submittedName>
        <fullName evidence="2">Predicted protein</fullName>
    </submittedName>
</protein>
<gene>
    <name evidence="2" type="ORF">MICPUCDRAFT_56664</name>
</gene>
<keyword evidence="3" id="KW-1185">Reference proteome</keyword>
<dbReference type="GeneID" id="9682907"/>
<accession>C1MMU9</accession>
<proteinExistence type="predicted"/>
<name>C1MMU9_MICPC</name>